<feature type="region of interest" description="Disordered" evidence="8">
    <location>
        <begin position="161"/>
        <end position="229"/>
    </location>
</feature>
<feature type="compositionally biased region" description="Acidic residues" evidence="8">
    <location>
        <begin position="181"/>
        <end position="193"/>
    </location>
</feature>
<evidence type="ECO:0000259" key="9">
    <source>
        <dbReference type="PROSITE" id="PS50157"/>
    </source>
</evidence>
<dbReference type="GO" id="GO:0016607">
    <property type="term" value="C:nuclear speck"/>
    <property type="evidence" value="ECO:0007669"/>
    <property type="project" value="UniProtKB-SubCell"/>
</dbReference>
<dbReference type="Proteomes" id="UP000835052">
    <property type="component" value="Unassembled WGS sequence"/>
</dbReference>
<dbReference type="Gene3D" id="3.30.160.60">
    <property type="entry name" value="Classic Zinc Finger"/>
    <property type="match status" value="3"/>
</dbReference>
<keyword evidence="6" id="KW-0539">Nucleus</keyword>
<feature type="domain" description="C2H2-type" evidence="9">
    <location>
        <begin position="352"/>
        <end position="379"/>
    </location>
</feature>
<evidence type="ECO:0000256" key="3">
    <source>
        <dbReference type="ARBA" id="ARBA00022737"/>
    </source>
</evidence>
<evidence type="ECO:0000256" key="1">
    <source>
        <dbReference type="ARBA" id="ARBA00004324"/>
    </source>
</evidence>
<proteinExistence type="predicted"/>
<dbReference type="PANTHER" id="PTHR24403">
    <property type="entry name" value="ZINC FINGER PROTEIN"/>
    <property type="match status" value="1"/>
</dbReference>
<keyword evidence="4 7" id="KW-0863">Zinc-finger</keyword>
<organism evidence="10 11">
    <name type="scientific">Caenorhabditis auriculariae</name>
    <dbReference type="NCBI Taxonomy" id="2777116"/>
    <lineage>
        <taxon>Eukaryota</taxon>
        <taxon>Metazoa</taxon>
        <taxon>Ecdysozoa</taxon>
        <taxon>Nematoda</taxon>
        <taxon>Chromadorea</taxon>
        <taxon>Rhabditida</taxon>
        <taxon>Rhabditina</taxon>
        <taxon>Rhabditomorpha</taxon>
        <taxon>Rhabditoidea</taxon>
        <taxon>Rhabditidae</taxon>
        <taxon>Peloderinae</taxon>
        <taxon>Caenorhabditis</taxon>
    </lineage>
</organism>
<dbReference type="FunFam" id="3.30.160.60:FF:002484">
    <property type="entry name" value="Protein CBR-LSY-2"/>
    <property type="match status" value="1"/>
</dbReference>
<accession>A0A8S1GVC9</accession>
<keyword evidence="5" id="KW-0862">Zinc</keyword>
<dbReference type="AlphaFoldDB" id="A0A8S1GVC9"/>
<dbReference type="InterPro" id="IPR036236">
    <property type="entry name" value="Znf_C2H2_sf"/>
</dbReference>
<keyword evidence="2" id="KW-0479">Metal-binding</keyword>
<protein>
    <recommendedName>
        <fullName evidence="9">C2H2-type domain-containing protein</fullName>
    </recommendedName>
</protein>
<dbReference type="PANTHER" id="PTHR24403:SF67">
    <property type="entry name" value="FI01116P-RELATED"/>
    <property type="match status" value="1"/>
</dbReference>
<name>A0A8S1GVC9_9PELO</name>
<evidence type="ECO:0000256" key="4">
    <source>
        <dbReference type="ARBA" id="ARBA00022771"/>
    </source>
</evidence>
<dbReference type="Pfam" id="PF00096">
    <property type="entry name" value="zf-C2H2"/>
    <property type="match status" value="2"/>
</dbReference>
<evidence type="ECO:0000256" key="6">
    <source>
        <dbReference type="ARBA" id="ARBA00023242"/>
    </source>
</evidence>
<dbReference type="GO" id="GO:0045944">
    <property type="term" value="P:positive regulation of transcription by RNA polymerase II"/>
    <property type="evidence" value="ECO:0007669"/>
    <property type="project" value="TreeGrafter"/>
</dbReference>
<sequence>MLDMLLYLALTYPRLVDTLTSPRNVFKVPELYGWSQDTLIRCILCMNYDDRQKITITGCDPEVSFQTNTCLCTDGNMCNNMSIPAPFSEYHTDGLLNDIEFDELHLYRSFLPHSPQSIIVQQYSLWSKFISQLETASDEGNKYGYLPGELQRQIEAEEERRKRKRKSLEEVKTPPRVETPEIAEIEDEEEEGSSGERTPSSLSSQSRASLESLDEPIPPPPPPRNVRQPKLVFIPPPDGAFLDDDLPTPRKLGPTSNSFFFGYLIRSTSIFFMNHRIDPVFHHGHMDDSEMLMDEQDYMQYPEEDEMTEDGVGDVSIRSTRGIHQCNVCSKVFVSYKGLQQHAVIHTDQKPFTCDVCNKSFRFKSNLFEHRSVHTGYTPHACPYCGKTCRLKGNLKKHLRTHVTTKEELEAAWRPFASNRRPSEYPATPQGVMIRSENGEDEIYVPKRPVHRKKKALGLGDVNNWTDKVRTGELVPSSILHDKLRKFENQIYGTLNSIHHLRMSGRSIAFERFDCPICCLAFDSRYDCLEHLNMEHPGSCHQLSEMYCEKCIRRFTDQDSYAQHLSYHAKLDSIMKESNMSLCNHGILVPSPEDMAIILGPPELDLHMHMPEDPDSLYTDHKYMSFL</sequence>
<feature type="compositionally biased region" description="Basic and acidic residues" evidence="8">
    <location>
        <begin position="167"/>
        <end position="179"/>
    </location>
</feature>
<dbReference type="OrthoDB" id="654211at2759"/>
<evidence type="ECO:0000313" key="10">
    <source>
        <dbReference type="EMBL" id="CAD6187239.1"/>
    </source>
</evidence>
<evidence type="ECO:0000256" key="2">
    <source>
        <dbReference type="ARBA" id="ARBA00022723"/>
    </source>
</evidence>
<dbReference type="EMBL" id="CAJGYM010000006">
    <property type="protein sequence ID" value="CAD6187239.1"/>
    <property type="molecule type" value="Genomic_DNA"/>
</dbReference>
<dbReference type="GO" id="GO:0008270">
    <property type="term" value="F:zinc ion binding"/>
    <property type="evidence" value="ECO:0007669"/>
    <property type="project" value="UniProtKB-KW"/>
</dbReference>
<keyword evidence="11" id="KW-1185">Reference proteome</keyword>
<feature type="domain" description="C2H2-type" evidence="9">
    <location>
        <begin position="324"/>
        <end position="351"/>
    </location>
</feature>
<keyword evidence="3" id="KW-0677">Repeat</keyword>
<comment type="caution">
    <text evidence="10">The sequence shown here is derived from an EMBL/GenBank/DDBJ whole genome shotgun (WGS) entry which is preliminary data.</text>
</comment>
<dbReference type="FunFam" id="3.30.160.60:FF:000065">
    <property type="entry name" value="B-cell CLL/lymphoma 6, member B"/>
    <property type="match status" value="1"/>
</dbReference>
<feature type="domain" description="C2H2-type" evidence="9">
    <location>
        <begin position="546"/>
        <end position="573"/>
    </location>
</feature>
<dbReference type="SMART" id="SM00355">
    <property type="entry name" value="ZnF_C2H2"/>
    <property type="match status" value="5"/>
</dbReference>
<evidence type="ECO:0000256" key="8">
    <source>
        <dbReference type="SAM" id="MobiDB-lite"/>
    </source>
</evidence>
<evidence type="ECO:0000256" key="7">
    <source>
        <dbReference type="PROSITE-ProRule" id="PRU00042"/>
    </source>
</evidence>
<reference evidence="10" key="1">
    <citation type="submission" date="2020-10" db="EMBL/GenBank/DDBJ databases">
        <authorList>
            <person name="Kikuchi T."/>
        </authorList>
    </citation>
    <scope>NUCLEOTIDE SEQUENCE</scope>
    <source>
        <strain evidence="10">NKZ352</strain>
    </source>
</reference>
<feature type="compositionally biased region" description="Low complexity" evidence="8">
    <location>
        <begin position="195"/>
        <end position="211"/>
    </location>
</feature>
<gene>
    <name evidence="10" type="ORF">CAUJ_LOCUS3158</name>
</gene>
<dbReference type="PROSITE" id="PS50157">
    <property type="entry name" value="ZINC_FINGER_C2H2_2"/>
    <property type="match status" value="4"/>
</dbReference>
<dbReference type="PROSITE" id="PS00028">
    <property type="entry name" value="ZINC_FINGER_C2H2_1"/>
    <property type="match status" value="5"/>
</dbReference>
<dbReference type="InterPro" id="IPR050688">
    <property type="entry name" value="Zinc_finger/UBP_domain"/>
</dbReference>
<dbReference type="SUPFAM" id="SSF57667">
    <property type="entry name" value="beta-beta-alpha zinc fingers"/>
    <property type="match status" value="2"/>
</dbReference>
<dbReference type="InterPro" id="IPR013087">
    <property type="entry name" value="Znf_C2H2_type"/>
</dbReference>
<feature type="domain" description="C2H2-type" evidence="9">
    <location>
        <begin position="380"/>
        <end position="407"/>
    </location>
</feature>
<comment type="subcellular location">
    <subcellularLocation>
        <location evidence="1">Nucleus speckle</location>
    </subcellularLocation>
</comment>
<evidence type="ECO:0000256" key="5">
    <source>
        <dbReference type="ARBA" id="ARBA00022833"/>
    </source>
</evidence>
<evidence type="ECO:0000313" key="11">
    <source>
        <dbReference type="Proteomes" id="UP000835052"/>
    </source>
</evidence>